<proteinExistence type="predicted"/>
<keyword evidence="3 6" id="KW-0812">Transmembrane</keyword>
<dbReference type="InterPro" id="IPR002758">
    <property type="entry name" value="Cation_antiport_E"/>
</dbReference>
<accession>A0A382WYI7</accession>
<gene>
    <name evidence="7" type="ORF">METZ01_LOCUS416831</name>
</gene>
<feature type="non-terminal residue" evidence="7">
    <location>
        <position position="1"/>
    </location>
</feature>
<evidence type="ECO:0000256" key="4">
    <source>
        <dbReference type="ARBA" id="ARBA00022989"/>
    </source>
</evidence>
<sequence>VYPFLVFVLLLLNWVAFSGKFDAFHLGLGAFSALVVTLLSQDLLFSDRKKSAGDRLAEAGRFLRYALWLLWQIALANVHVLKLAITGPGQAEIAPRVVKFKTKLKSDFAKFVLANSITLTPGTITIALRGNQFLVHAISEATAKDLATGEMERRVAEVFEPEAAA</sequence>
<evidence type="ECO:0000256" key="5">
    <source>
        <dbReference type="ARBA" id="ARBA00023136"/>
    </source>
</evidence>
<reference evidence="7" key="1">
    <citation type="submission" date="2018-05" db="EMBL/GenBank/DDBJ databases">
        <authorList>
            <person name="Lanie J.A."/>
            <person name="Ng W.-L."/>
            <person name="Kazmierczak K.M."/>
            <person name="Andrzejewski T.M."/>
            <person name="Davidsen T.M."/>
            <person name="Wayne K.J."/>
            <person name="Tettelin H."/>
            <person name="Glass J.I."/>
            <person name="Rusch D."/>
            <person name="Podicherti R."/>
            <person name="Tsui H.-C.T."/>
            <person name="Winkler M.E."/>
        </authorList>
    </citation>
    <scope>NUCLEOTIDE SEQUENCE</scope>
</reference>
<dbReference type="EMBL" id="UINC01163586">
    <property type="protein sequence ID" value="SVD63977.1"/>
    <property type="molecule type" value="Genomic_DNA"/>
</dbReference>
<feature type="transmembrane region" description="Helical" evidence="6">
    <location>
        <begin position="28"/>
        <end position="45"/>
    </location>
</feature>
<dbReference type="GO" id="GO:0005886">
    <property type="term" value="C:plasma membrane"/>
    <property type="evidence" value="ECO:0007669"/>
    <property type="project" value="UniProtKB-SubCell"/>
</dbReference>
<evidence type="ECO:0008006" key="8">
    <source>
        <dbReference type="Google" id="ProtNLM"/>
    </source>
</evidence>
<dbReference type="Pfam" id="PF01899">
    <property type="entry name" value="MNHE"/>
    <property type="match status" value="1"/>
</dbReference>
<keyword evidence="4 6" id="KW-1133">Transmembrane helix</keyword>
<dbReference type="PIRSF" id="PIRSF019239">
    <property type="entry name" value="MrpE"/>
    <property type="match status" value="1"/>
</dbReference>
<organism evidence="7">
    <name type="scientific">marine metagenome</name>
    <dbReference type="NCBI Taxonomy" id="408172"/>
    <lineage>
        <taxon>unclassified sequences</taxon>
        <taxon>metagenomes</taxon>
        <taxon>ecological metagenomes</taxon>
    </lineage>
</organism>
<dbReference type="GO" id="GO:0008324">
    <property type="term" value="F:monoatomic cation transmembrane transporter activity"/>
    <property type="evidence" value="ECO:0007669"/>
    <property type="project" value="InterPro"/>
</dbReference>
<name>A0A382WYI7_9ZZZZ</name>
<evidence type="ECO:0000256" key="6">
    <source>
        <dbReference type="SAM" id="Phobius"/>
    </source>
</evidence>
<evidence type="ECO:0000256" key="2">
    <source>
        <dbReference type="ARBA" id="ARBA00022475"/>
    </source>
</evidence>
<keyword evidence="5 6" id="KW-0472">Membrane</keyword>
<dbReference type="AlphaFoldDB" id="A0A382WYI7"/>
<comment type="subcellular location">
    <subcellularLocation>
        <location evidence="1">Cell membrane</location>
        <topology evidence="1">Multi-pass membrane protein</topology>
    </subcellularLocation>
</comment>
<dbReference type="PANTHER" id="PTHR34584">
    <property type="entry name" value="NA(+)/H(+) ANTIPORTER SUBUNIT E1"/>
    <property type="match status" value="1"/>
</dbReference>
<dbReference type="PANTHER" id="PTHR34584:SF1">
    <property type="entry name" value="NA(+)_H(+) ANTIPORTER SUBUNIT E1"/>
    <property type="match status" value="1"/>
</dbReference>
<keyword evidence="2" id="KW-1003">Cell membrane</keyword>
<protein>
    <recommendedName>
        <fullName evidence="8">Cation:proton antiporter</fullName>
    </recommendedName>
</protein>
<evidence type="ECO:0000313" key="7">
    <source>
        <dbReference type="EMBL" id="SVD63977.1"/>
    </source>
</evidence>
<evidence type="ECO:0000256" key="3">
    <source>
        <dbReference type="ARBA" id="ARBA00022692"/>
    </source>
</evidence>
<evidence type="ECO:0000256" key="1">
    <source>
        <dbReference type="ARBA" id="ARBA00004651"/>
    </source>
</evidence>